<sequence length="71" mass="8356">MVEFLKITVRYLIVFVLVQPKPQPKFQPEPQQQQAVHHLDIVYVVNHLYVVSEATSKMLLDVNIEQNVWLI</sequence>
<comment type="caution">
    <text evidence="1">The sequence shown here is derived from an EMBL/GenBank/DDBJ whole genome shotgun (WGS) entry which is preliminary data.</text>
</comment>
<dbReference type="Proteomes" id="UP000177698">
    <property type="component" value="Unassembled WGS sequence"/>
</dbReference>
<organism evidence="1 2">
    <name type="scientific">Candidatus Roizmanbacteria bacterium RIFCSPLOWO2_01_FULL_37_12</name>
    <dbReference type="NCBI Taxonomy" id="1802056"/>
    <lineage>
        <taxon>Bacteria</taxon>
        <taxon>Candidatus Roizmaniibacteriota</taxon>
    </lineage>
</organism>
<dbReference type="EMBL" id="MGAG01000003">
    <property type="protein sequence ID" value="OGK42278.1"/>
    <property type="molecule type" value="Genomic_DNA"/>
</dbReference>
<protein>
    <submittedName>
        <fullName evidence="1">Uncharacterized protein</fullName>
    </submittedName>
</protein>
<accession>A0A1F7IFY8</accession>
<name>A0A1F7IFY8_9BACT</name>
<reference evidence="1 2" key="1">
    <citation type="journal article" date="2016" name="Nat. Commun.">
        <title>Thousands of microbial genomes shed light on interconnected biogeochemical processes in an aquifer system.</title>
        <authorList>
            <person name="Anantharaman K."/>
            <person name="Brown C.T."/>
            <person name="Hug L.A."/>
            <person name="Sharon I."/>
            <person name="Castelle C.J."/>
            <person name="Probst A.J."/>
            <person name="Thomas B.C."/>
            <person name="Singh A."/>
            <person name="Wilkins M.J."/>
            <person name="Karaoz U."/>
            <person name="Brodie E.L."/>
            <person name="Williams K.H."/>
            <person name="Hubbard S.S."/>
            <person name="Banfield J.F."/>
        </authorList>
    </citation>
    <scope>NUCLEOTIDE SEQUENCE [LARGE SCALE GENOMIC DNA]</scope>
</reference>
<dbReference type="AlphaFoldDB" id="A0A1F7IFY8"/>
<proteinExistence type="predicted"/>
<evidence type="ECO:0000313" key="1">
    <source>
        <dbReference type="EMBL" id="OGK42278.1"/>
    </source>
</evidence>
<gene>
    <name evidence="1" type="ORF">A2954_04695</name>
</gene>
<evidence type="ECO:0000313" key="2">
    <source>
        <dbReference type="Proteomes" id="UP000177698"/>
    </source>
</evidence>